<evidence type="ECO:0000313" key="2">
    <source>
        <dbReference type="EMBL" id="CAH3106211.1"/>
    </source>
</evidence>
<feature type="region of interest" description="Disordered" evidence="1">
    <location>
        <begin position="1"/>
        <end position="32"/>
    </location>
</feature>
<sequence length="220" mass="24695">MAAKSKECEDSSSSVEEEEGRETLQPDQTEEERILLQGNNNRTFDGLENDSRINNNVAAQQALMEANIMYGVREGCELIRALNGNDYEPFPGWTTSGQRIQQCTELNPPMFQNRFMGSYSEDMAFSLSQIQIQDLGITADTPNIHPRQPMQETPDNMPANQGTMQGIHDNMQGIHDNMQGIHGNLQPIHGNVQAIHGHMEAIHAFDWHMHLFDGTGSEEL</sequence>
<name>A0AAU9WBK5_9CNID</name>
<evidence type="ECO:0000313" key="3">
    <source>
        <dbReference type="Proteomes" id="UP001159428"/>
    </source>
</evidence>
<dbReference type="AlphaFoldDB" id="A0AAU9WBK5"/>
<reference evidence="2 3" key="1">
    <citation type="submission" date="2022-05" db="EMBL/GenBank/DDBJ databases">
        <authorList>
            <consortium name="Genoscope - CEA"/>
            <person name="William W."/>
        </authorList>
    </citation>
    <scope>NUCLEOTIDE SEQUENCE [LARGE SCALE GENOMIC DNA]</scope>
</reference>
<accession>A0AAU9WBK5</accession>
<protein>
    <submittedName>
        <fullName evidence="2">Uncharacterized protein</fullName>
    </submittedName>
</protein>
<dbReference type="Proteomes" id="UP001159428">
    <property type="component" value="Unassembled WGS sequence"/>
</dbReference>
<evidence type="ECO:0000256" key="1">
    <source>
        <dbReference type="SAM" id="MobiDB-lite"/>
    </source>
</evidence>
<gene>
    <name evidence="2" type="ORF">PMEA_00001372</name>
</gene>
<proteinExistence type="predicted"/>
<comment type="caution">
    <text evidence="2">The sequence shown here is derived from an EMBL/GenBank/DDBJ whole genome shotgun (WGS) entry which is preliminary data.</text>
</comment>
<organism evidence="2 3">
    <name type="scientific">Pocillopora meandrina</name>
    <dbReference type="NCBI Taxonomy" id="46732"/>
    <lineage>
        <taxon>Eukaryota</taxon>
        <taxon>Metazoa</taxon>
        <taxon>Cnidaria</taxon>
        <taxon>Anthozoa</taxon>
        <taxon>Hexacorallia</taxon>
        <taxon>Scleractinia</taxon>
        <taxon>Astrocoeniina</taxon>
        <taxon>Pocilloporidae</taxon>
        <taxon>Pocillopora</taxon>
    </lineage>
</organism>
<keyword evidence="3" id="KW-1185">Reference proteome</keyword>
<dbReference type="EMBL" id="CALNXJ010000010">
    <property type="protein sequence ID" value="CAH3106211.1"/>
    <property type="molecule type" value="Genomic_DNA"/>
</dbReference>